<protein>
    <submittedName>
        <fullName evidence="7">tRNA SELENOCYSTEINE 1-ASSOCIATED PROTEIN 1-RELATED-RELATED</fullName>
    </submittedName>
</protein>
<accession>A0A9Q0UL25</accession>
<dbReference type="EMBL" id="JAPFFK010000012">
    <property type="protein sequence ID" value="KAJ6732095.1"/>
    <property type="molecule type" value="Genomic_DNA"/>
</dbReference>
<sequence>MTLHGRQLYGQALKVNWAYGNSQREDTSGHFHVFVGDLSPEVTDANLFACFSVFPSCSNARVMWDHKTGRSKGYGFVSFRNQQEAQSAINDLTGKWLGNRQIRCNWATKGVESNEDKQNSDNQNAVVLTNGSSAGGQENTNEEAPENNPTYTTVYVGNLSHEVTQAELHRHFYALGAGMIEDVRVQRDKGFGFVRYNTHEEAASAIQMGNGKIVCGKPVKCSWGSKPTPPGTASNPLPPPPQPQPYQIALSTGINQGYSAADLLAYQRQLALSQAAASGLSGQALLQLSGQHDLAAASMDLSSGGSQAMYDGYRSSLAAQQLMYYR</sequence>
<dbReference type="PANTHER" id="PTHR47640">
    <property type="entry name" value="TRNA SELENOCYSTEINE 1-ASSOCIATED PROTEIN 1-RELATED-RELATED"/>
    <property type="match status" value="1"/>
</dbReference>
<dbReference type="FunFam" id="3.30.70.330:FF:000301">
    <property type="entry name" value="Nucleolysin TIAR-like protein"/>
    <property type="match status" value="1"/>
</dbReference>
<dbReference type="SMART" id="SM00361">
    <property type="entry name" value="RRM_1"/>
    <property type="match status" value="2"/>
</dbReference>
<reference evidence="7" key="1">
    <citation type="submission" date="2022-11" db="EMBL/GenBank/DDBJ databases">
        <authorList>
            <person name="Hyden B.L."/>
            <person name="Feng K."/>
            <person name="Yates T."/>
            <person name="Jawdy S."/>
            <person name="Smart L.B."/>
            <person name="Muchero W."/>
        </authorList>
    </citation>
    <scope>NUCLEOTIDE SEQUENCE</scope>
    <source>
        <tissue evidence="7">Shoot tip</tissue>
    </source>
</reference>
<feature type="domain" description="RRM" evidence="6">
    <location>
        <begin position="152"/>
        <end position="226"/>
    </location>
</feature>
<dbReference type="GO" id="GO:0005829">
    <property type="term" value="C:cytosol"/>
    <property type="evidence" value="ECO:0007669"/>
    <property type="project" value="TreeGrafter"/>
</dbReference>
<evidence type="ECO:0000259" key="6">
    <source>
        <dbReference type="PROSITE" id="PS50102"/>
    </source>
</evidence>
<evidence type="ECO:0000313" key="8">
    <source>
        <dbReference type="Proteomes" id="UP001151532"/>
    </source>
</evidence>
<feature type="compositionally biased region" description="Polar residues" evidence="5">
    <location>
        <begin position="120"/>
        <end position="137"/>
    </location>
</feature>
<dbReference type="PROSITE" id="PS50102">
    <property type="entry name" value="RRM"/>
    <property type="match status" value="2"/>
</dbReference>
<keyword evidence="1" id="KW-0507">mRNA processing</keyword>
<dbReference type="AlphaFoldDB" id="A0A9Q0UL25"/>
<proteinExistence type="predicted"/>
<dbReference type="Proteomes" id="UP001151532">
    <property type="component" value="Chromosome 18"/>
</dbReference>
<dbReference type="InterPro" id="IPR000504">
    <property type="entry name" value="RRM_dom"/>
</dbReference>
<dbReference type="Pfam" id="PF00076">
    <property type="entry name" value="RRM_1"/>
    <property type="match status" value="2"/>
</dbReference>
<gene>
    <name evidence="7" type="ORF">OIU79_003252</name>
</gene>
<dbReference type="PANTHER" id="PTHR47640:SF5">
    <property type="entry name" value="RRM DOMAIN-CONTAINING PROTEIN"/>
    <property type="match status" value="1"/>
</dbReference>
<evidence type="ECO:0000256" key="2">
    <source>
        <dbReference type="ARBA" id="ARBA00022737"/>
    </source>
</evidence>
<keyword evidence="2" id="KW-0677">Repeat</keyword>
<reference evidence="7" key="2">
    <citation type="journal article" date="2023" name="Int. J. Mol. Sci.">
        <title>De Novo Assembly and Annotation of 11 Diverse Shrub Willow (Salix) Genomes Reveals Novel Gene Organization in Sex-Linked Regions.</title>
        <authorList>
            <person name="Hyden B."/>
            <person name="Feng K."/>
            <person name="Yates T.B."/>
            <person name="Jawdy S."/>
            <person name="Cereghino C."/>
            <person name="Smart L.B."/>
            <person name="Muchero W."/>
        </authorList>
    </citation>
    <scope>NUCLEOTIDE SEQUENCE</scope>
    <source>
        <tissue evidence="7">Shoot tip</tissue>
    </source>
</reference>
<dbReference type="Gene3D" id="3.30.70.330">
    <property type="match status" value="2"/>
</dbReference>
<dbReference type="GO" id="GO:0003729">
    <property type="term" value="F:mRNA binding"/>
    <property type="evidence" value="ECO:0007669"/>
    <property type="project" value="InterPro"/>
</dbReference>
<evidence type="ECO:0000256" key="5">
    <source>
        <dbReference type="SAM" id="MobiDB-lite"/>
    </source>
</evidence>
<evidence type="ECO:0000256" key="3">
    <source>
        <dbReference type="ARBA" id="ARBA00022884"/>
    </source>
</evidence>
<organism evidence="7 8">
    <name type="scientific">Salix purpurea</name>
    <name type="common">Purple osier willow</name>
    <dbReference type="NCBI Taxonomy" id="77065"/>
    <lineage>
        <taxon>Eukaryota</taxon>
        <taxon>Viridiplantae</taxon>
        <taxon>Streptophyta</taxon>
        <taxon>Embryophyta</taxon>
        <taxon>Tracheophyta</taxon>
        <taxon>Spermatophyta</taxon>
        <taxon>Magnoliopsida</taxon>
        <taxon>eudicotyledons</taxon>
        <taxon>Gunneridae</taxon>
        <taxon>Pentapetalae</taxon>
        <taxon>rosids</taxon>
        <taxon>fabids</taxon>
        <taxon>Malpighiales</taxon>
        <taxon>Salicaceae</taxon>
        <taxon>Saliceae</taxon>
        <taxon>Salix</taxon>
    </lineage>
</organism>
<dbReference type="InterPro" id="IPR050825">
    <property type="entry name" value="RBM42_RBP45_47-like"/>
</dbReference>
<feature type="region of interest" description="Disordered" evidence="5">
    <location>
        <begin position="111"/>
        <end position="149"/>
    </location>
</feature>
<dbReference type="InterPro" id="IPR012677">
    <property type="entry name" value="Nucleotide-bd_a/b_plait_sf"/>
</dbReference>
<dbReference type="InterPro" id="IPR035979">
    <property type="entry name" value="RBD_domain_sf"/>
</dbReference>
<dbReference type="SMART" id="SM00360">
    <property type="entry name" value="RRM"/>
    <property type="match status" value="2"/>
</dbReference>
<keyword evidence="8" id="KW-1185">Reference proteome</keyword>
<evidence type="ECO:0000256" key="1">
    <source>
        <dbReference type="ARBA" id="ARBA00022664"/>
    </source>
</evidence>
<comment type="caution">
    <text evidence="7">The sequence shown here is derived from an EMBL/GenBank/DDBJ whole genome shotgun (WGS) entry which is preliminary data.</text>
</comment>
<name>A0A9Q0UL25_SALPP</name>
<keyword evidence="3 4" id="KW-0694">RNA-binding</keyword>
<dbReference type="OrthoDB" id="8093034at2759"/>
<evidence type="ECO:0000313" key="7">
    <source>
        <dbReference type="EMBL" id="KAJ6732095.1"/>
    </source>
</evidence>
<dbReference type="GO" id="GO:0006397">
    <property type="term" value="P:mRNA processing"/>
    <property type="evidence" value="ECO:0007669"/>
    <property type="project" value="UniProtKB-KW"/>
</dbReference>
<dbReference type="InterPro" id="IPR003954">
    <property type="entry name" value="RRM_euk-type"/>
</dbReference>
<dbReference type="SUPFAM" id="SSF54928">
    <property type="entry name" value="RNA-binding domain, RBD"/>
    <property type="match status" value="2"/>
</dbReference>
<feature type="domain" description="RRM" evidence="6">
    <location>
        <begin position="31"/>
        <end position="109"/>
    </location>
</feature>
<evidence type="ECO:0000256" key="4">
    <source>
        <dbReference type="PROSITE-ProRule" id="PRU00176"/>
    </source>
</evidence>
<dbReference type="CDD" id="cd12619">
    <property type="entry name" value="RRM2_PUB1"/>
    <property type="match status" value="1"/>
</dbReference>
<dbReference type="FunFam" id="3.30.70.330:FF:000191">
    <property type="entry name" value="Oligouridylate-binding protein 1C"/>
    <property type="match status" value="1"/>
</dbReference>